<gene>
    <name evidence="3" type="ORF">RMR22_04320</name>
</gene>
<dbReference type="SUPFAM" id="SSF52540">
    <property type="entry name" value="P-loop containing nucleoside triphosphate hydrolases"/>
    <property type="match status" value="1"/>
</dbReference>
<dbReference type="Pfam" id="PF13401">
    <property type="entry name" value="AAA_22"/>
    <property type="match status" value="1"/>
</dbReference>
<feature type="domain" description="ORC1/DEAH AAA+ ATPase" evidence="2">
    <location>
        <begin position="125"/>
        <end position="238"/>
    </location>
</feature>
<evidence type="ECO:0000259" key="2">
    <source>
        <dbReference type="Pfam" id="PF13401"/>
    </source>
</evidence>
<comment type="caution">
    <text evidence="3">The sequence shown here is derived from an EMBL/GenBank/DDBJ whole genome shotgun (WGS) entry which is preliminary data.</text>
</comment>
<dbReference type="Gene3D" id="1.10.260.40">
    <property type="entry name" value="lambda repressor-like DNA-binding domains"/>
    <property type="match status" value="1"/>
</dbReference>
<dbReference type="Gene3D" id="1.10.1180.10">
    <property type="entry name" value="B transposition protein, C-terminal domain"/>
    <property type="match status" value="1"/>
</dbReference>
<dbReference type="InterPro" id="IPR009084">
    <property type="entry name" value="B_transpositn_C"/>
</dbReference>
<dbReference type="Pfam" id="PF09077">
    <property type="entry name" value="Phage-MuB_C"/>
    <property type="match status" value="1"/>
</dbReference>
<protein>
    <submittedName>
        <fullName evidence="3">AAA family ATPase</fullName>
    </submittedName>
</protein>
<organism evidence="3">
    <name type="scientific">Agrobacterium rosae</name>
    <dbReference type="NCBI Taxonomy" id="1972867"/>
    <lineage>
        <taxon>Bacteria</taxon>
        <taxon>Pseudomonadati</taxon>
        <taxon>Pseudomonadota</taxon>
        <taxon>Alphaproteobacteria</taxon>
        <taxon>Hyphomicrobiales</taxon>
        <taxon>Rhizobiaceae</taxon>
        <taxon>Rhizobium/Agrobacterium group</taxon>
        <taxon>Agrobacterium</taxon>
    </lineage>
</organism>
<dbReference type="GO" id="GO:0016887">
    <property type="term" value="F:ATP hydrolysis activity"/>
    <property type="evidence" value="ECO:0007669"/>
    <property type="project" value="InterPro"/>
</dbReference>
<dbReference type="RefSeq" id="WP_320202438.1">
    <property type="nucleotide sequence ID" value="NZ_CP192781.1"/>
</dbReference>
<name>A0AAW9F4P2_9HYPH</name>
<proteinExistence type="predicted"/>
<dbReference type="InterPro" id="IPR027417">
    <property type="entry name" value="P-loop_NTPase"/>
</dbReference>
<dbReference type="InterPro" id="IPR010982">
    <property type="entry name" value="Lambda_DNA-bd_dom_sf"/>
</dbReference>
<dbReference type="GO" id="GO:0003677">
    <property type="term" value="F:DNA binding"/>
    <property type="evidence" value="ECO:0007669"/>
    <property type="project" value="InterPro"/>
</dbReference>
<accession>A0AAW9F4P2</accession>
<evidence type="ECO:0000313" key="3">
    <source>
        <dbReference type="EMBL" id="MDX8301457.1"/>
    </source>
</evidence>
<feature type="domain" description="B transposition protein C-terminal" evidence="1">
    <location>
        <begin position="258"/>
        <end position="334"/>
    </location>
</feature>
<dbReference type="AlphaFoldDB" id="A0AAW9F4P2"/>
<dbReference type="EMBL" id="JAVRAF010000001">
    <property type="protein sequence ID" value="MDX8301457.1"/>
    <property type="molecule type" value="Genomic_DNA"/>
</dbReference>
<dbReference type="InterPro" id="IPR049945">
    <property type="entry name" value="AAA_22"/>
</dbReference>
<sequence>MKKPTSTNTVWDQSNPTPEFLAKHPPAEVDLWRKLTARVVEIAMASGWSKAEVSRRTAIPEGTMSPWFAGKYAGVLANVNQLVANWLNAIEESQNIASSVPVSPPFQRTAVGMDVYNTLLFTQVTAGFTAITLASGSGKSAAAKYFCSTRPHSFMATLSPNTKTVHGMLVELCTALDVQEHNPAKFVRAIGAKLQRVGEGTILIIDEAQNAVPEAINQLRHFVDMHGCGVALIGNEETATAFVRDQGRSIASRAQVLSRFDKLLRRERDPVGDAKLIISAWGVTDPDCERFLLGLASKPGHLRLIDRTMKAASMAALIDGEEGVTVGHLQAAWKSRNMEDVR</sequence>
<evidence type="ECO:0000259" key="1">
    <source>
        <dbReference type="Pfam" id="PF09077"/>
    </source>
</evidence>
<reference evidence="3" key="1">
    <citation type="journal article" date="2023" name="Phytobiomes J">
        <title>Deciphering the key players within the bacterial microbiota associated with aerial crown gall tumors on rhododendron: Insights into the gallobiome.</title>
        <authorList>
            <person name="Kuzmanovic N."/>
            <person name="Nesme J."/>
            <person name="Wolf J."/>
            <person name="Neumann-Schaal M."/>
            <person name="Petersen J."/>
            <person name="Fernandez-Gnecco G."/>
            <person name="Sproeer C."/>
            <person name="Bunk B."/>
            <person name="Overmann J."/>
            <person name="Sorensen S.J."/>
            <person name="Idczak E."/>
            <person name="Smalla K."/>
        </authorList>
    </citation>
    <scope>NUCLEOTIDE SEQUENCE</scope>
    <source>
        <strain evidence="3">Rho-11.1</strain>
    </source>
</reference>
<dbReference type="GO" id="GO:0006313">
    <property type="term" value="P:DNA transposition"/>
    <property type="evidence" value="ECO:0007669"/>
    <property type="project" value="InterPro"/>
</dbReference>
<dbReference type="InterPro" id="IPR036733">
    <property type="entry name" value="B_transposit_C_sf"/>
</dbReference>